<comment type="subcellular location">
    <subcellularLocation>
        <location evidence="1">Cell outer membrane</location>
    </subcellularLocation>
</comment>
<gene>
    <name evidence="3" type="ORF">D3870_19625</name>
</gene>
<dbReference type="AlphaFoldDB" id="A0A418WVE2"/>
<proteinExistence type="predicted"/>
<comment type="caution">
    <text evidence="3">The sequence shown here is derived from an EMBL/GenBank/DDBJ whole genome shotgun (WGS) entry which is preliminary data.</text>
</comment>
<accession>A0A418WVE2</accession>
<organism evidence="3 4">
    <name type="scientific">Noviherbaspirillum cavernae</name>
    <dbReference type="NCBI Taxonomy" id="2320862"/>
    <lineage>
        <taxon>Bacteria</taxon>
        <taxon>Pseudomonadati</taxon>
        <taxon>Pseudomonadota</taxon>
        <taxon>Betaproteobacteria</taxon>
        <taxon>Burkholderiales</taxon>
        <taxon>Oxalobacteraceae</taxon>
        <taxon>Noviherbaspirillum</taxon>
    </lineage>
</organism>
<sequence length="457" mass="46683">MAGCGGGGGDSSGNANPNTKGTTTPTDQSNSASDTAMMMSCNDGFQCSGGSVIRTDNGVTLTRSGVQVYGKSTSDLAAVIADPTTATGLALASGGLAEVRLARDASGVISKAELILRTLGLSWDGKVERPVIVETFDPTQGRTVLGTNDAITSLALPPSSDLDFFDFARKDVAATQANYANNRYFPRTGNPSRCAPAAAFCPDIETAGLAFHQGDWRSGGSDPDVARAGRLHGDGDVHAGNDVPDAGGNPTALPGGNGFSVPFPGSKGYRSFDGLSFQYGNLAAWTTQDTVLLNEWARLGKEHNKNRRGIVAFGKVAAPASIPASGTAVYTGIAYGWYARNASDDAIPFRGNASVTVNFAAREVIVTVDQTVSNDAAATALPVTLRATTAMGAAGASTANYLTGTVDNGTLKGGLSGRYFGPENTAAAIPAEIGGAFSLSNDTSGQTAIGGFIGRRQ</sequence>
<evidence type="ECO:0000313" key="4">
    <source>
        <dbReference type="Proteomes" id="UP000285190"/>
    </source>
</evidence>
<dbReference type="EMBL" id="QYUN01000003">
    <property type="protein sequence ID" value="RJF96637.1"/>
    <property type="molecule type" value="Genomic_DNA"/>
</dbReference>
<dbReference type="GO" id="GO:0009279">
    <property type="term" value="C:cell outer membrane"/>
    <property type="evidence" value="ECO:0007669"/>
    <property type="project" value="UniProtKB-SubCell"/>
</dbReference>
<feature type="region of interest" description="Disordered" evidence="2">
    <location>
        <begin position="1"/>
        <end position="35"/>
    </location>
</feature>
<dbReference type="InterPro" id="IPR011250">
    <property type="entry name" value="OMP/PagP_B-barrel"/>
</dbReference>
<evidence type="ECO:0008006" key="5">
    <source>
        <dbReference type="Google" id="ProtNLM"/>
    </source>
</evidence>
<dbReference type="Gene3D" id="2.40.160.90">
    <property type="match status" value="1"/>
</dbReference>
<feature type="compositionally biased region" description="Gly residues" evidence="2">
    <location>
        <begin position="1"/>
        <end position="11"/>
    </location>
</feature>
<evidence type="ECO:0000256" key="1">
    <source>
        <dbReference type="ARBA" id="ARBA00004442"/>
    </source>
</evidence>
<keyword evidence="4" id="KW-1185">Reference proteome</keyword>
<evidence type="ECO:0000256" key="2">
    <source>
        <dbReference type="SAM" id="MobiDB-lite"/>
    </source>
</evidence>
<name>A0A418WVE2_9BURK</name>
<dbReference type="SUPFAM" id="SSF56925">
    <property type="entry name" value="OMPA-like"/>
    <property type="match status" value="1"/>
</dbReference>
<reference evidence="3 4" key="1">
    <citation type="submission" date="2018-09" db="EMBL/GenBank/DDBJ databases">
        <authorList>
            <person name="Zhu H."/>
        </authorList>
    </citation>
    <scope>NUCLEOTIDE SEQUENCE [LARGE SCALE GENOMIC DNA]</scope>
    <source>
        <strain evidence="3 4">K2R10-39</strain>
    </source>
</reference>
<evidence type="ECO:0000313" key="3">
    <source>
        <dbReference type="EMBL" id="RJF96637.1"/>
    </source>
</evidence>
<dbReference type="Proteomes" id="UP000285190">
    <property type="component" value="Unassembled WGS sequence"/>
</dbReference>
<feature type="compositionally biased region" description="Polar residues" evidence="2">
    <location>
        <begin position="14"/>
        <end position="34"/>
    </location>
</feature>
<protein>
    <recommendedName>
        <fullName evidence="5">Transferrin-binding protein B C-lobe/N-lobe beta barrel domain-containing protein</fullName>
    </recommendedName>
</protein>